<accession>A0A2G5HZS3</accession>
<dbReference type="InterPro" id="IPR029063">
    <property type="entry name" value="SAM-dependent_MTases_sf"/>
</dbReference>
<dbReference type="PANTHER" id="PTHR43591:SF50">
    <property type="entry name" value="METHYLTRANSFERASE DOMAIN-CONTAINING PROTEIN-RELATED"/>
    <property type="match status" value="1"/>
</dbReference>
<dbReference type="EMBL" id="CP134185">
    <property type="protein sequence ID" value="WPA97890.1"/>
    <property type="molecule type" value="Genomic_DNA"/>
</dbReference>
<dbReference type="SUPFAM" id="SSF53335">
    <property type="entry name" value="S-adenosyl-L-methionine-dependent methyltransferases"/>
    <property type="match status" value="1"/>
</dbReference>
<keyword evidence="6" id="KW-1185">Reference proteome</keyword>
<organism evidence="3 5">
    <name type="scientific">Cercospora beticola</name>
    <name type="common">Sugarbeet leaf spot fungus</name>
    <dbReference type="NCBI Taxonomy" id="122368"/>
    <lineage>
        <taxon>Eukaryota</taxon>
        <taxon>Fungi</taxon>
        <taxon>Dikarya</taxon>
        <taxon>Ascomycota</taxon>
        <taxon>Pezizomycotina</taxon>
        <taxon>Dothideomycetes</taxon>
        <taxon>Dothideomycetidae</taxon>
        <taxon>Mycosphaerellales</taxon>
        <taxon>Mycosphaerellaceae</taxon>
        <taxon>Cercospora</taxon>
    </lineage>
</organism>
<evidence type="ECO:0000313" key="6">
    <source>
        <dbReference type="Proteomes" id="UP001302367"/>
    </source>
</evidence>
<dbReference type="Proteomes" id="UP000230605">
    <property type="component" value="Chromosome 2"/>
</dbReference>
<reference evidence="4 6" key="2">
    <citation type="submission" date="2023-09" db="EMBL/GenBank/DDBJ databases">
        <title>Complete-Gapless Cercospora beticola genome.</title>
        <authorList>
            <person name="Wyatt N.A."/>
            <person name="Spanner R.E."/>
            <person name="Bolton M.D."/>
        </authorList>
    </citation>
    <scope>NUCLEOTIDE SEQUENCE [LARGE SCALE GENOMIC DNA]</scope>
    <source>
        <strain evidence="4">Cb09-40</strain>
    </source>
</reference>
<evidence type="ECO:0000259" key="2">
    <source>
        <dbReference type="Pfam" id="PF13649"/>
    </source>
</evidence>
<evidence type="ECO:0000313" key="5">
    <source>
        <dbReference type="Proteomes" id="UP000230605"/>
    </source>
</evidence>
<reference evidence="3 5" key="1">
    <citation type="submission" date="2015-10" db="EMBL/GenBank/DDBJ databases">
        <title>The cercosporin biosynthetic gene cluster was horizontally transferred to several fungal lineages and shown to be expanded in Cercospora beticola based on microsynteny with recipient genomes.</title>
        <authorList>
            <person name="De Jonge R."/>
            <person name="Ebert M.K."/>
            <person name="Suttle J.C."/>
            <person name="Jurick Ii W.M."/>
            <person name="Secor G.A."/>
            <person name="Thomma B.P."/>
            <person name="Van De Peer Y."/>
            <person name="Bolton M.D."/>
        </authorList>
    </citation>
    <scope>NUCLEOTIDE SEQUENCE [LARGE SCALE GENOMIC DNA]</scope>
    <source>
        <strain evidence="3 5">09-40</strain>
    </source>
</reference>
<sequence>MSLIGRLPNDYRHTELQVQQSNYSSSSQDIRDMEATIARSHLAGVSSLSLMDMRAVHSADSLQRATSSTLTRSTSESSETRLLKDPFELRHGRRCLRSEVPYPLPCDLEELHRQSLRTLLDFQTFGGPICNAMQRQKPPKKVLELGCGGALWTAMCHDWYAARGHTDIQFVGLDVAPLPPNLRRQGIKWKFVQHDMRRVPLPFADNEFDLIMIKDCSTTMPLDPRSEKILIDLVRVLKPGGYMEIWESDFITRSLLNNTPPPRCRVPEHQQDADRSGTFAVPIGSPFAQTQNKYFQKANKWMEEIFEKRKLNPAPSTRIAEMLMSEPGFHDVNYRRVAIPFRELPWEKERARAARNGHDSPLSVNSADDTHGLESHSKLTPDQLALRHSALITVLGMIEALEPELKTASRMNAEEWSIWWACMMTDLLDPSNDSLSGECLEMGAWWATKAGDADDSDFFEDSEEDKGPTSFLDL</sequence>
<dbReference type="CDD" id="cd02440">
    <property type="entry name" value="AdoMet_MTases"/>
    <property type="match status" value="1"/>
</dbReference>
<protein>
    <recommendedName>
        <fullName evidence="2">Methyltransferase domain-containing protein</fullName>
    </recommendedName>
</protein>
<feature type="region of interest" description="Disordered" evidence="1">
    <location>
        <begin position="352"/>
        <end position="376"/>
    </location>
</feature>
<dbReference type="Proteomes" id="UP001302367">
    <property type="component" value="Chromosome 2"/>
</dbReference>
<dbReference type="InterPro" id="IPR041698">
    <property type="entry name" value="Methyltransf_25"/>
</dbReference>
<gene>
    <name evidence="3" type="ORF">CB0940_05353</name>
    <name evidence="4" type="ORF">RHO25_002501</name>
</gene>
<dbReference type="OrthoDB" id="2013972at2759"/>
<dbReference type="Gene3D" id="3.40.50.150">
    <property type="entry name" value="Vaccinia Virus protein VP39"/>
    <property type="match status" value="1"/>
</dbReference>
<dbReference type="EMBL" id="LKMD01000102">
    <property type="protein sequence ID" value="PIA98020.1"/>
    <property type="molecule type" value="Genomic_DNA"/>
</dbReference>
<evidence type="ECO:0000313" key="3">
    <source>
        <dbReference type="EMBL" id="PIA98020.1"/>
    </source>
</evidence>
<name>A0A2G5HZS3_CERBT</name>
<dbReference type="Pfam" id="PF13649">
    <property type="entry name" value="Methyltransf_25"/>
    <property type="match status" value="1"/>
</dbReference>
<evidence type="ECO:0000256" key="1">
    <source>
        <dbReference type="SAM" id="MobiDB-lite"/>
    </source>
</evidence>
<proteinExistence type="predicted"/>
<dbReference type="AlphaFoldDB" id="A0A2G5HZS3"/>
<dbReference type="PANTHER" id="PTHR43591">
    <property type="entry name" value="METHYLTRANSFERASE"/>
    <property type="match status" value="1"/>
</dbReference>
<feature type="domain" description="Methyltransferase" evidence="2">
    <location>
        <begin position="142"/>
        <end position="241"/>
    </location>
</feature>
<evidence type="ECO:0000313" key="4">
    <source>
        <dbReference type="EMBL" id="WPA97890.1"/>
    </source>
</evidence>